<reference evidence="2" key="2">
    <citation type="journal article" date="2015" name="Data Brief">
        <title>Shoot transcriptome of the giant reed, Arundo donax.</title>
        <authorList>
            <person name="Barrero R.A."/>
            <person name="Guerrero F.D."/>
            <person name="Moolhuijzen P."/>
            <person name="Goolsby J.A."/>
            <person name="Tidwell J."/>
            <person name="Bellgard S.E."/>
            <person name="Bellgard M.I."/>
        </authorList>
    </citation>
    <scope>NUCLEOTIDE SEQUENCE</scope>
    <source>
        <tissue evidence="2">Shoot tissue taken approximately 20 cm above the soil surface</tissue>
    </source>
</reference>
<feature type="region of interest" description="Disordered" evidence="1">
    <location>
        <begin position="23"/>
        <end position="44"/>
    </location>
</feature>
<proteinExistence type="predicted"/>
<evidence type="ECO:0000313" key="2">
    <source>
        <dbReference type="EMBL" id="JAE17423.1"/>
    </source>
</evidence>
<dbReference type="AlphaFoldDB" id="A0A0A9G9P8"/>
<protein>
    <submittedName>
        <fullName evidence="2">Uncharacterized protein</fullName>
    </submittedName>
</protein>
<evidence type="ECO:0000256" key="1">
    <source>
        <dbReference type="SAM" id="MobiDB-lite"/>
    </source>
</evidence>
<reference evidence="2" key="1">
    <citation type="submission" date="2014-09" db="EMBL/GenBank/DDBJ databases">
        <authorList>
            <person name="Magalhaes I.L.F."/>
            <person name="Oliveira U."/>
            <person name="Santos F.R."/>
            <person name="Vidigal T.H.D.A."/>
            <person name="Brescovit A.D."/>
            <person name="Santos A.J."/>
        </authorList>
    </citation>
    <scope>NUCLEOTIDE SEQUENCE</scope>
    <source>
        <tissue evidence="2">Shoot tissue taken approximately 20 cm above the soil surface</tissue>
    </source>
</reference>
<sequence>MLHVILVRAPGRIPAYAPPRPCWSRPPPCRTSTRSTSARTTPRLRGRLVSVSVRGSHPTR</sequence>
<feature type="compositionally biased region" description="Low complexity" evidence="1">
    <location>
        <begin position="30"/>
        <end position="44"/>
    </location>
</feature>
<accession>A0A0A9G9P8</accession>
<name>A0A0A9G9P8_ARUDO</name>
<dbReference type="EMBL" id="GBRH01180473">
    <property type="protein sequence ID" value="JAE17423.1"/>
    <property type="molecule type" value="Transcribed_RNA"/>
</dbReference>
<organism evidence="2">
    <name type="scientific">Arundo donax</name>
    <name type="common">Giant reed</name>
    <name type="synonym">Donax arundinaceus</name>
    <dbReference type="NCBI Taxonomy" id="35708"/>
    <lineage>
        <taxon>Eukaryota</taxon>
        <taxon>Viridiplantae</taxon>
        <taxon>Streptophyta</taxon>
        <taxon>Embryophyta</taxon>
        <taxon>Tracheophyta</taxon>
        <taxon>Spermatophyta</taxon>
        <taxon>Magnoliopsida</taxon>
        <taxon>Liliopsida</taxon>
        <taxon>Poales</taxon>
        <taxon>Poaceae</taxon>
        <taxon>PACMAD clade</taxon>
        <taxon>Arundinoideae</taxon>
        <taxon>Arundineae</taxon>
        <taxon>Arundo</taxon>
    </lineage>
</organism>